<dbReference type="InterPro" id="IPR015943">
    <property type="entry name" value="WD40/YVTN_repeat-like_dom_sf"/>
</dbReference>
<keyword evidence="3" id="KW-1185">Reference proteome</keyword>
<dbReference type="InterPro" id="IPR011045">
    <property type="entry name" value="N2O_reductase_N"/>
</dbReference>
<accession>A0A344LFA9</accession>
<protein>
    <recommendedName>
        <fullName evidence="4">SMP-30/Gluconolactonase/LRE-like region domain-containing protein</fullName>
    </recommendedName>
</protein>
<dbReference type="EMBL" id="CP015163">
    <property type="protein sequence ID" value="AXB46733.1"/>
    <property type="molecule type" value="Genomic_DNA"/>
</dbReference>
<dbReference type="InterPro" id="IPR051200">
    <property type="entry name" value="Host-pathogen_enzymatic-act"/>
</dbReference>
<evidence type="ECO:0000313" key="3">
    <source>
        <dbReference type="Proteomes" id="UP000250434"/>
    </source>
</evidence>
<dbReference type="AlphaFoldDB" id="A0A344LFA9"/>
<evidence type="ECO:0000256" key="1">
    <source>
        <dbReference type="SAM" id="SignalP"/>
    </source>
</evidence>
<keyword evidence="1" id="KW-0732">Signal</keyword>
<organism evidence="2 3">
    <name type="scientific">Amycolatopsis albispora</name>
    <dbReference type="NCBI Taxonomy" id="1804986"/>
    <lineage>
        <taxon>Bacteria</taxon>
        <taxon>Bacillati</taxon>
        <taxon>Actinomycetota</taxon>
        <taxon>Actinomycetes</taxon>
        <taxon>Pseudonocardiales</taxon>
        <taxon>Pseudonocardiaceae</taxon>
        <taxon>Amycolatopsis</taxon>
    </lineage>
</organism>
<dbReference type="Gene3D" id="2.130.10.10">
    <property type="entry name" value="YVTN repeat-like/Quinoprotein amine dehydrogenase"/>
    <property type="match status" value="1"/>
</dbReference>
<dbReference type="KEGG" id="aab:A4R43_33380"/>
<dbReference type="PANTHER" id="PTHR47197:SF3">
    <property type="entry name" value="DIHYDRO-HEME D1 DEHYDROGENASE"/>
    <property type="match status" value="1"/>
</dbReference>
<feature type="chain" id="PRO_5016856347" description="SMP-30/Gluconolactonase/LRE-like region domain-containing protein" evidence="1">
    <location>
        <begin position="24"/>
        <end position="311"/>
    </location>
</feature>
<name>A0A344LFA9_9PSEU</name>
<dbReference type="PANTHER" id="PTHR47197">
    <property type="entry name" value="PROTEIN NIRF"/>
    <property type="match status" value="1"/>
</dbReference>
<evidence type="ECO:0008006" key="4">
    <source>
        <dbReference type="Google" id="ProtNLM"/>
    </source>
</evidence>
<evidence type="ECO:0000313" key="2">
    <source>
        <dbReference type="EMBL" id="AXB46733.1"/>
    </source>
</evidence>
<dbReference type="OrthoDB" id="3612473at2"/>
<reference evidence="2 3" key="1">
    <citation type="submission" date="2016-04" db="EMBL/GenBank/DDBJ databases">
        <title>Complete genome sequence and analysis of deep-sea sediment isolate, Amycolatopsis sp. WP1.</title>
        <authorList>
            <person name="Wang H."/>
            <person name="Chen S."/>
            <person name="Wu Q."/>
        </authorList>
    </citation>
    <scope>NUCLEOTIDE SEQUENCE [LARGE SCALE GENOMIC DNA]</scope>
    <source>
        <strain evidence="2 3">WP1</strain>
    </source>
</reference>
<dbReference type="Proteomes" id="UP000250434">
    <property type="component" value="Chromosome"/>
</dbReference>
<feature type="signal peptide" evidence="1">
    <location>
        <begin position="1"/>
        <end position="23"/>
    </location>
</feature>
<gene>
    <name evidence="2" type="ORF">A4R43_33380</name>
</gene>
<dbReference type="RefSeq" id="WP_113695800.1">
    <property type="nucleotide sequence ID" value="NZ_CP015163.1"/>
</dbReference>
<dbReference type="SUPFAM" id="SSF50974">
    <property type="entry name" value="Nitrous oxide reductase, N-terminal domain"/>
    <property type="match status" value="1"/>
</dbReference>
<sequence length="311" mass="31254">MRATLVSTLVLAIGLVTAPSAHAEEVVTINVGDRPSAIAVNSVTGAVYVAGSRAVTVVAGNLVVATVDIGGPLSDIAVNERTGRVYAANAATGTVTVLDGDSNAVAGVIAAGPGKSTVDVDEESNTVYATGGPSGEVAVLDGVSDTVREKLPGPAGPLAGVAVDDGRRLAYFTGERNKTVEVLDTVGEAFVGSVPVGTAPDGLDLHEASNTLYVANSGIHHMSVVDGATRTEKATVLLRSAASAVAVHQSSNTVYSNGGPNGLIRIDGTKNEVSGELTLGTNAGDVAVDQRTRVVYAADPQRDALLAITGF</sequence>
<proteinExistence type="predicted"/>